<evidence type="ECO:0000313" key="2">
    <source>
        <dbReference type="EMBL" id="WOA52128.1"/>
    </source>
</evidence>
<dbReference type="Proteomes" id="UP001304423">
    <property type="component" value="Chromosome"/>
</dbReference>
<protein>
    <submittedName>
        <fullName evidence="2">Uncharacterized protein</fullName>
    </submittedName>
</protein>
<evidence type="ECO:0000256" key="1">
    <source>
        <dbReference type="SAM" id="MobiDB-lite"/>
    </source>
</evidence>
<accession>A0AAX4EXG4</accession>
<feature type="compositionally biased region" description="Basic and acidic residues" evidence="1">
    <location>
        <begin position="23"/>
        <end position="37"/>
    </location>
</feature>
<organism evidence="2 3">
    <name type="scientific">Dickeya solani</name>
    <dbReference type="NCBI Taxonomy" id="1089444"/>
    <lineage>
        <taxon>Bacteria</taxon>
        <taxon>Pseudomonadati</taxon>
        <taxon>Pseudomonadota</taxon>
        <taxon>Gammaproteobacteria</taxon>
        <taxon>Enterobacterales</taxon>
        <taxon>Pectobacteriaceae</taxon>
        <taxon>Dickeya</taxon>
    </lineage>
</organism>
<dbReference type="AlphaFoldDB" id="A0AAX4EXG4"/>
<name>A0AAX4EXG4_9GAMM</name>
<reference evidence="2" key="1">
    <citation type="submission" date="2023-10" db="EMBL/GenBank/DDBJ databases">
        <title>Clonality and diversity in the soft rot Dickeya solani phytopathogen.</title>
        <authorList>
            <person name="Pedron J."/>
            <person name="Van Gijsegem F."/>
            <person name="Portier P."/>
            <person name="Taghouti G."/>
        </authorList>
    </citation>
    <scope>NUCLEOTIDE SEQUENCE</scope>
    <source>
        <strain evidence="2">CFBP5647</strain>
    </source>
</reference>
<gene>
    <name evidence="2" type="ORF">RXA29_19975</name>
</gene>
<dbReference type="RefSeq" id="WP_316392608.1">
    <property type="nucleotide sequence ID" value="NZ_CP136339.1"/>
</dbReference>
<dbReference type="EMBL" id="CP136339">
    <property type="protein sequence ID" value="WOA52128.1"/>
    <property type="molecule type" value="Genomic_DNA"/>
</dbReference>
<feature type="region of interest" description="Disordered" evidence="1">
    <location>
        <begin position="1"/>
        <end position="37"/>
    </location>
</feature>
<sequence length="154" mass="18116">MDLFYGGRMNHNGAEQDGSLNEMKYDSNDGKHRNRKPKPDRTIWLVAEEKEESFFWSAVDKSYLCNKNCYWWVDVTHDTNEKNIMGRTDINYAYIAKFTSNHNNEWHGYPVTAERAPHDVPHSDILDEWRKLNFFSKKEATDIKKGRGYAKSCT</sequence>
<evidence type="ECO:0000313" key="3">
    <source>
        <dbReference type="Proteomes" id="UP001304423"/>
    </source>
</evidence>
<proteinExistence type="predicted"/>